<organism evidence="1 2">
    <name type="scientific">Nitrosococcus oceani C-27</name>
    <dbReference type="NCBI Taxonomy" id="314279"/>
    <lineage>
        <taxon>Bacteria</taxon>
        <taxon>Pseudomonadati</taxon>
        <taxon>Pseudomonadota</taxon>
        <taxon>Gammaproteobacteria</taxon>
        <taxon>Chromatiales</taxon>
        <taxon>Chromatiaceae</taxon>
        <taxon>Nitrosococcus</taxon>
    </lineage>
</organism>
<dbReference type="SUPFAM" id="SSF103196">
    <property type="entry name" value="Roadblock/LC7 domain"/>
    <property type="match status" value="1"/>
</dbReference>
<evidence type="ECO:0000313" key="1">
    <source>
        <dbReference type="EMBL" id="KFI20913.1"/>
    </source>
</evidence>
<comment type="caution">
    <text evidence="1">The sequence shown here is derived from an EMBL/GenBank/DDBJ whole genome shotgun (WGS) entry which is preliminary data.</text>
</comment>
<dbReference type="AlphaFoldDB" id="A0A0E2Z571"/>
<gene>
    <name evidence="1" type="ORF">IB75_00630</name>
</gene>
<dbReference type="EMBL" id="JPGN01000005">
    <property type="protein sequence ID" value="KFI20913.1"/>
    <property type="molecule type" value="Genomic_DNA"/>
</dbReference>
<dbReference type="OrthoDB" id="5295752at2"/>
<proteinExistence type="predicted"/>
<sequence>MGSYQIIPNQYVLPTPGGAYYAISSPVVEPARELLFRVFQESNTPPLTAEKVQAWGEDGAVTLELIFRMQSLAWLQGIPLSREAPAGSLEGVLPNLLAKLSGSGKALLSDDQGFYLATHGYGHETAEELSALSADLSALHERHKGLLQEHLKLRSRGWGLVGAAGTSQVGFWPLYMGKQHFMLVIGDCPRFNQPAFTELIWLLARRYSH</sequence>
<evidence type="ECO:0000313" key="2">
    <source>
        <dbReference type="Proteomes" id="UP000028839"/>
    </source>
</evidence>
<dbReference type="HOGENOM" id="CLU_112856_0_0_6"/>
<protein>
    <submittedName>
        <fullName evidence="1">Uncharacterized protein</fullName>
    </submittedName>
</protein>
<dbReference type="Proteomes" id="UP000028839">
    <property type="component" value="Unassembled WGS sequence"/>
</dbReference>
<accession>A0A0E2Z571</accession>
<reference evidence="1 2" key="1">
    <citation type="submission" date="2014-07" db="EMBL/GenBank/DDBJ databases">
        <title>Comparative analysis of Nitrosococcus oceani genome inventories of strains from Pacific and Atlantic gyres.</title>
        <authorList>
            <person name="Lim C.K."/>
            <person name="Wang L."/>
            <person name="Sayavedra-Soto L.A."/>
            <person name="Klotz M.G."/>
        </authorList>
    </citation>
    <scope>NUCLEOTIDE SEQUENCE [LARGE SCALE GENOMIC DNA]</scope>
    <source>
        <strain evidence="1 2">C-27</strain>
    </source>
</reference>
<name>A0A0E2Z571_9GAMM</name>